<reference evidence="8 9" key="1">
    <citation type="journal article" date="2012" name="Stand. Genomic Sci.">
        <title>Complete genome sequence of the facultatively chemolithoautotrophic and methylotrophic alpha Proteobacterium Starkeya novella type strain (ATCC 8093(T)).</title>
        <authorList>
            <person name="Kappler U."/>
            <person name="Davenport K."/>
            <person name="Beatson S."/>
            <person name="Lucas S."/>
            <person name="Lapidus A."/>
            <person name="Copeland A."/>
            <person name="Berry K.W."/>
            <person name="Glavina Del Rio T."/>
            <person name="Hammon N."/>
            <person name="Dalin E."/>
            <person name="Tice H."/>
            <person name="Pitluck S."/>
            <person name="Richardson P."/>
            <person name="Bruce D."/>
            <person name="Goodwin L.A."/>
            <person name="Han C."/>
            <person name="Tapia R."/>
            <person name="Detter J.C."/>
            <person name="Chang Y.J."/>
            <person name="Jeffries C.D."/>
            <person name="Land M."/>
            <person name="Hauser L."/>
            <person name="Kyrpides N.C."/>
            <person name="Goker M."/>
            <person name="Ivanova N."/>
            <person name="Klenk H.P."/>
            <person name="Woyke T."/>
        </authorList>
    </citation>
    <scope>NUCLEOTIDE SEQUENCE [LARGE SCALE GENOMIC DNA]</scope>
    <source>
        <strain evidence="9">ATCC 8093 / DSM 506 / JCM 20403 / CCM 1077 / IAM 12100 / NBRC 12443 / NCIMB 10456</strain>
    </source>
</reference>
<evidence type="ECO:0000256" key="5">
    <source>
        <dbReference type="ARBA" id="ARBA00045658"/>
    </source>
</evidence>
<dbReference type="SUPFAM" id="SSF52540">
    <property type="entry name" value="P-loop containing nucleoside triphosphate hydrolases"/>
    <property type="match status" value="1"/>
</dbReference>
<evidence type="ECO:0000256" key="1">
    <source>
        <dbReference type="ARBA" id="ARBA00022741"/>
    </source>
</evidence>
<accession>D7A6V9</accession>
<evidence type="ECO:0000256" key="6">
    <source>
        <dbReference type="ARBA" id="ARBA00049117"/>
    </source>
</evidence>
<dbReference type="Proteomes" id="UP000006633">
    <property type="component" value="Chromosome"/>
</dbReference>
<dbReference type="eggNOG" id="COG0523">
    <property type="taxonomic scope" value="Bacteria"/>
</dbReference>
<dbReference type="Gene3D" id="3.40.50.300">
    <property type="entry name" value="P-loop containing nucleotide triphosphate hydrolases"/>
    <property type="match status" value="1"/>
</dbReference>
<feature type="domain" description="CobW C-terminal" evidence="7">
    <location>
        <begin position="236"/>
        <end position="323"/>
    </location>
</feature>
<name>D7A6V9_ANCN5</name>
<dbReference type="Gene3D" id="3.30.1220.10">
    <property type="entry name" value="CobW-like, C-terminal domain"/>
    <property type="match status" value="1"/>
</dbReference>
<dbReference type="AlphaFoldDB" id="D7A6V9"/>
<dbReference type="CDD" id="cd03112">
    <property type="entry name" value="CobW-like"/>
    <property type="match status" value="1"/>
</dbReference>
<keyword evidence="3" id="KW-0143">Chaperone</keyword>
<dbReference type="InterPro" id="IPR036627">
    <property type="entry name" value="CobW-likC_sf"/>
</dbReference>
<dbReference type="GO" id="GO:0000166">
    <property type="term" value="F:nucleotide binding"/>
    <property type="evidence" value="ECO:0007669"/>
    <property type="project" value="UniProtKB-KW"/>
</dbReference>
<gene>
    <name evidence="8" type="ordered locus">Snov_1011</name>
</gene>
<proteinExistence type="inferred from homology"/>
<evidence type="ECO:0000259" key="7">
    <source>
        <dbReference type="SMART" id="SM00833"/>
    </source>
</evidence>
<dbReference type="GO" id="GO:0016787">
    <property type="term" value="F:hydrolase activity"/>
    <property type="evidence" value="ECO:0007669"/>
    <property type="project" value="UniProtKB-KW"/>
</dbReference>
<keyword evidence="9" id="KW-1185">Reference proteome</keyword>
<dbReference type="Pfam" id="PF02492">
    <property type="entry name" value="cobW"/>
    <property type="match status" value="1"/>
</dbReference>
<dbReference type="KEGG" id="sno:Snov_1011"/>
<keyword evidence="2" id="KW-0378">Hydrolase</keyword>
<dbReference type="Pfam" id="PF07683">
    <property type="entry name" value="CobW_C"/>
    <property type="match status" value="1"/>
</dbReference>
<evidence type="ECO:0000256" key="3">
    <source>
        <dbReference type="ARBA" id="ARBA00023186"/>
    </source>
</evidence>
<comment type="function">
    <text evidence="5">Zinc chaperone that directly transfers zinc cofactor to target proteins, thereby activating them. Zinc is transferred from the CXCC motif in the GTPase domain to the zinc binding site in target proteins in a process requiring GTP hydrolysis.</text>
</comment>
<dbReference type="InterPro" id="IPR051316">
    <property type="entry name" value="Zinc-reg_GTPase_activator"/>
</dbReference>
<sequence length="324" mass="34690">MIPAPRTFRVPPRLPGARTPVTVITGFLGSGKTTLVNHVLANRQEVRAAVLVNDLGDVNIDAELIASTGDGLVELSNGCICCSLNGDLMDGLVQVLERPQPVDHLIIETSGVADPLPVAMTVLGAPFREALRLDGIVAVVDAEQFGRGVSDNDTARNQISHADMVLLNKCDLVDSARLAEVAESIRALSPPARIVETVRSAAPLAALLDMHAFTPGQGFAAWRETASSHVADEAGFSAFYYASERPFSLSRFQRFLDGGRPAGLFRAKGFLSIADAGQRFVFHLVGERFSLEPAEQAHDGNRLVLIGREMNADELRLALDACLA</sequence>
<protein>
    <submittedName>
        <fullName evidence="8">Cobalamin synthesis protein P47K</fullName>
    </submittedName>
</protein>
<organism evidence="8 9">
    <name type="scientific">Ancylobacter novellus (strain ATCC 8093 / DSM 506 / JCM 20403 / CCM 1077 / IAM 12100 / NBRC 12443 / NCIMB 10456)</name>
    <name type="common">Starkeya novella</name>
    <dbReference type="NCBI Taxonomy" id="639283"/>
    <lineage>
        <taxon>Bacteria</taxon>
        <taxon>Pseudomonadati</taxon>
        <taxon>Pseudomonadota</taxon>
        <taxon>Alphaproteobacteria</taxon>
        <taxon>Hyphomicrobiales</taxon>
        <taxon>Xanthobacteraceae</taxon>
        <taxon>Ancylobacter</taxon>
    </lineage>
</organism>
<comment type="similarity">
    <text evidence="4">Belongs to the SIMIBI class G3E GTPase family. ZNG1 subfamily.</text>
</comment>
<dbReference type="HOGENOM" id="CLU_017452_1_1_5"/>
<dbReference type="SMART" id="SM00833">
    <property type="entry name" value="CobW_C"/>
    <property type="match status" value="1"/>
</dbReference>
<keyword evidence="1" id="KW-0547">Nucleotide-binding</keyword>
<dbReference type="InterPro" id="IPR003495">
    <property type="entry name" value="CobW/HypB/UreG_nucleotide-bd"/>
</dbReference>
<evidence type="ECO:0000256" key="2">
    <source>
        <dbReference type="ARBA" id="ARBA00022801"/>
    </source>
</evidence>
<dbReference type="STRING" id="639283.Snov_1011"/>
<dbReference type="InterPro" id="IPR011629">
    <property type="entry name" value="CobW-like_C"/>
</dbReference>
<comment type="catalytic activity">
    <reaction evidence="6">
        <text>GTP + H2O = GDP + phosphate + H(+)</text>
        <dbReference type="Rhea" id="RHEA:19669"/>
        <dbReference type="ChEBI" id="CHEBI:15377"/>
        <dbReference type="ChEBI" id="CHEBI:15378"/>
        <dbReference type="ChEBI" id="CHEBI:37565"/>
        <dbReference type="ChEBI" id="CHEBI:43474"/>
        <dbReference type="ChEBI" id="CHEBI:58189"/>
    </reaction>
    <physiologicalReaction direction="left-to-right" evidence="6">
        <dbReference type="Rhea" id="RHEA:19670"/>
    </physiologicalReaction>
</comment>
<evidence type="ECO:0000313" key="8">
    <source>
        <dbReference type="EMBL" id="ADH88333.1"/>
    </source>
</evidence>
<dbReference type="EMBL" id="CP002026">
    <property type="protein sequence ID" value="ADH88333.1"/>
    <property type="molecule type" value="Genomic_DNA"/>
</dbReference>
<dbReference type="PANTHER" id="PTHR13748">
    <property type="entry name" value="COBW-RELATED"/>
    <property type="match status" value="1"/>
</dbReference>
<dbReference type="SUPFAM" id="SSF90002">
    <property type="entry name" value="Hypothetical protein YjiA, C-terminal domain"/>
    <property type="match status" value="1"/>
</dbReference>
<dbReference type="InterPro" id="IPR027417">
    <property type="entry name" value="P-loop_NTPase"/>
</dbReference>
<evidence type="ECO:0000256" key="4">
    <source>
        <dbReference type="ARBA" id="ARBA00034320"/>
    </source>
</evidence>
<evidence type="ECO:0000313" key="9">
    <source>
        <dbReference type="Proteomes" id="UP000006633"/>
    </source>
</evidence>
<dbReference type="PANTHER" id="PTHR13748:SF59">
    <property type="entry name" value="COBW C-TERMINAL DOMAIN-CONTAINING PROTEIN"/>
    <property type="match status" value="1"/>
</dbReference>